<evidence type="ECO:0000256" key="30">
    <source>
        <dbReference type="ARBA" id="ARBA00048953"/>
    </source>
</evidence>
<dbReference type="InterPro" id="IPR036291">
    <property type="entry name" value="NAD(P)-bd_dom_sf"/>
</dbReference>
<comment type="catalytic activity">
    <reaction evidence="30">
        <text>6-trans-leukotriene B4 + NADP(+) = 12-oxo-(5S)-hydroxy-(6E,8E,10E,14Z)-eicosatetraenoate + NADPH + H(+)</text>
        <dbReference type="Rhea" id="RHEA:51204"/>
        <dbReference type="ChEBI" id="CHEBI:15378"/>
        <dbReference type="ChEBI" id="CHEBI:57783"/>
        <dbReference type="ChEBI" id="CHEBI:58349"/>
        <dbReference type="ChEBI" id="CHEBI:90723"/>
        <dbReference type="ChEBI" id="CHEBI:133974"/>
    </reaction>
    <physiologicalReaction direction="left-to-right" evidence="30">
        <dbReference type="Rhea" id="RHEA:51205"/>
    </physiologicalReaction>
</comment>
<keyword evidence="13" id="KW-0560">Oxidoreductase</keyword>
<dbReference type="HOGENOM" id="CLU_026673_29_3_1"/>
<evidence type="ECO:0000256" key="8">
    <source>
        <dbReference type="ARBA" id="ARBA00022501"/>
    </source>
</evidence>
<evidence type="ECO:0000256" key="5">
    <source>
        <dbReference type="ARBA" id="ARBA00012410"/>
    </source>
</evidence>
<comment type="catalytic activity">
    <reaction evidence="20">
        <text>octanal + NADP(+) = (2E)-octenal + NADPH + H(+)</text>
        <dbReference type="Rhea" id="RHEA:50780"/>
        <dbReference type="ChEBI" id="CHEBI:15378"/>
        <dbReference type="ChEBI" id="CHEBI:17935"/>
        <dbReference type="ChEBI" id="CHEBI:57783"/>
        <dbReference type="ChEBI" id="CHEBI:58349"/>
        <dbReference type="ChEBI" id="CHEBI:61748"/>
    </reaction>
    <physiologicalReaction direction="right-to-left" evidence="20">
        <dbReference type="Rhea" id="RHEA:50782"/>
    </physiologicalReaction>
</comment>
<accession>K1QK61</accession>
<comment type="similarity">
    <text evidence="2">Belongs to the NADP-dependent oxidoreductase L4BD family.</text>
</comment>
<comment type="catalytic activity">
    <reaction evidence="22">
        <text>pentan-2-one + NADP(+) = (E)-pent-3-en-2-one + NADPH + H(+)</text>
        <dbReference type="Rhea" id="RHEA:50788"/>
        <dbReference type="ChEBI" id="CHEBI:15378"/>
        <dbReference type="ChEBI" id="CHEBI:16472"/>
        <dbReference type="ChEBI" id="CHEBI:57783"/>
        <dbReference type="ChEBI" id="CHEBI:58349"/>
        <dbReference type="ChEBI" id="CHEBI:145276"/>
    </reaction>
    <physiologicalReaction direction="right-to-left" evidence="22">
        <dbReference type="Rhea" id="RHEA:50790"/>
    </physiologicalReaction>
</comment>
<evidence type="ECO:0000256" key="18">
    <source>
        <dbReference type="ARBA" id="ARBA00032297"/>
    </source>
</evidence>
<dbReference type="SUPFAM" id="SSF50129">
    <property type="entry name" value="GroES-like"/>
    <property type="match status" value="2"/>
</dbReference>
<dbReference type="EMBL" id="JH816755">
    <property type="protein sequence ID" value="EKC31524.1"/>
    <property type="molecule type" value="Genomic_DNA"/>
</dbReference>
<gene>
    <name evidence="35" type="ORF">CGI_10027635</name>
</gene>
<evidence type="ECO:0000256" key="9">
    <source>
        <dbReference type="ARBA" id="ARBA00022553"/>
    </source>
</evidence>
<sequence>MVLCKKWTLAKPFIGKVTPDNFKLVKEDIPEKLNDGELLCEAVYLTVDPYMRVIVSKNAKYPVGSIVRLRAGWRTHTLVKDAEKEISRSAEMGDLPLSLMMGAMGMPGMAAYFGFLELCQPKAGETVVVSGAAGAVGSLVGQIAKIKGCKVIGFAGTEEKCKWIKEELGFDFAYNYKKTDVDTALKEAAPDNSVDCYFDNVGGMFTVKVLTHMKTFGRVSICGSISNYNDTSVPTGPLPFFSIMKSQLRVEGFLVLRWYSRWEEGETAMLQWIKEGKIKYKEHVTEGFEKMPDAFMGLFEGRNTGKAIIKIRTDNKRFILKYPSLRECRKFIAVCKQDINQKTSPTNRYSIGFTFKNGYKNGAQRGLGSTAICRTLPARPFPCKDGIPDENVQADGDPLKQSVEFPALW</sequence>
<dbReference type="InterPro" id="IPR011032">
    <property type="entry name" value="GroES-like_sf"/>
</dbReference>
<evidence type="ECO:0000256" key="12">
    <source>
        <dbReference type="ARBA" id="ARBA00022990"/>
    </source>
</evidence>
<evidence type="ECO:0000256" key="25">
    <source>
        <dbReference type="ARBA" id="ARBA00047903"/>
    </source>
</evidence>
<reference evidence="35" key="1">
    <citation type="journal article" date="2012" name="Nature">
        <title>The oyster genome reveals stress adaptation and complexity of shell formation.</title>
        <authorList>
            <person name="Zhang G."/>
            <person name="Fang X."/>
            <person name="Guo X."/>
            <person name="Li L."/>
            <person name="Luo R."/>
            <person name="Xu F."/>
            <person name="Yang P."/>
            <person name="Zhang L."/>
            <person name="Wang X."/>
            <person name="Qi H."/>
            <person name="Xiong Z."/>
            <person name="Que H."/>
            <person name="Xie Y."/>
            <person name="Holland P.W."/>
            <person name="Paps J."/>
            <person name="Zhu Y."/>
            <person name="Wu F."/>
            <person name="Chen Y."/>
            <person name="Wang J."/>
            <person name="Peng C."/>
            <person name="Meng J."/>
            <person name="Yang L."/>
            <person name="Liu J."/>
            <person name="Wen B."/>
            <person name="Zhang N."/>
            <person name="Huang Z."/>
            <person name="Zhu Q."/>
            <person name="Feng Y."/>
            <person name="Mount A."/>
            <person name="Hedgecock D."/>
            <person name="Xu Z."/>
            <person name="Liu Y."/>
            <person name="Domazet-Loso T."/>
            <person name="Du Y."/>
            <person name="Sun X."/>
            <person name="Zhang S."/>
            <person name="Liu B."/>
            <person name="Cheng P."/>
            <person name="Jiang X."/>
            <person name="Li J."/>
            <person name="Fan D."/>
            <person name="Wang W."/>
            <person name="Fu W."/>
            <person name="Wang T."/>
            <person name="Wang B."/>
            <person name="Zhang J."/>
            <person name="Peng Z."/>
            <person name="Li Y."/>
            <person name="Li N."/>
            <person name="Wang J."/>
            <person name="Chen M."/>
            <person name="He Y."/>
            <person name="Tan F."/>
            <person name="Song X."/>
            <person name="Zheng Q."/>
            <person name="Huang R."/>
            <person name="Yang H."/>
            <person name="Du X."/>
            <person name="Chen L."/>
            <person name="Yang M."/>
            <person name="Gaffney P.M."/>
            <person name="Wang S."/>
            <person name="Luo L."/>
            <person name="She Z."/>
            <person name="Ming Y."/>
            <person name="Huang W."/>
            <person name="Zhang S."/>
            <person name="Huang B."/>
            <person name="Zhang Y."/>
            <person name="Qu T."/>
            <person name="Ni P."/>
            <person name="Miao G."/>
            <person name="Wang J."/>
            <person name="Wang Q."/>
            <person name="Steinberg C.E."/>
            <person name="Wang H."/>
            <person name="Li N."/>
            <person name="Qian L."/>
            <person name="Zhang G."/>
            <person name="Li Y."/>
            <person name="Yang H."/>
            <person name="Liu X."/>
            <person name="Wang J."/>
            <person name="Yin Y."/>
            <person name="Wang J."/>
        </authorList>
    </citation>
    <scope>NUCLEOTIDE SEQUENCE [LARGE SCALE GENOMIC DNA]</scope>
    <source>
        <strain evidence="35">05x7-T-G4-1.051#20</strain>
    </source>
</reference>
<dbReference type="GO" id="GO:0005737">
    <property type="term" value="C:cytoplasm"/>
    <property type="evidence" value="ECO:0007669"/>
    <property type="project" value="UniProtKB-SubCell"/>
</dbReference>
<evidence type="ECO:0000256" key="6">
    <source>
        <dbReference type="ARBA" id="ARBA00020651"/>
    </source>
</evidence>
<evidence type="ECO:0000256" key="4">
    <source>
        <dbReference type="ARBA" id="ARBA00011981"/>
    </source>
</evidence>
<evidence type="ECO:0000256" key="34">
    <source>
        <dbReference type="ARBA" id="ARBA00049368"/>
    </source>
</evidence>
<comment type="catalytic activity">
    <reaction evidence="33">
        <text>an n-alkanal + NADP(+) = an alk-2-enal + NADPH + H(+)</text>
        <dbReference type="Rhea" id="RHEA:13737"/>
        <dbReference type="ChEBI" id="CHEBI:12834"/>
        <dbReference type="ChEBI" id="CHEBI:13757"/>
        <dbReference type="ChEBI" id="CHEBI:15378"/>
        <dbReference type="ChEBI" id="CHEBI:57783"/>
        <dbReference type="ChEBI" id="CHEBI:58349"/>
        <dbReference type="EC" id="1.3.1.74"/>
    </reaction>
    <physiologicalReaction direction="right-to-left" evidence="33">
        <dbReference type="Rhea" id="RHEA:13739"/>
    </physiologicalReaction>
</comment>
<evidence type="ECO:0000256" key="26">
    <source>
        <dbReference type="ARBA" id="ARBA00048066"/>
    </source>
</evidence>
<name>K1QK61_MAGGI</name>
<evidence type="ECO:0000256" key="20">
    <source>
        <dbReference type="ARBA" id="ARBA00047461"/>
    </source>
</evidence>
<dbReference type="GO" id="GO:0032440">
    <property type="term" value="F:2-alkenal reductase [NAD(P)H] activity"/>
    <property type="evidence" value="ECO:0007669"/>
    <property type="project" value="UniProtKB-EC"/>
</dbReference>
<evidence type="ECO:0000256" key="2">
    <source>
        <dbReference type="ARBA" id="ARBA00010460"/>
    </source>
</evidence>
<dbReference type="InterPro" id="IPR020843">
    <property type="entry name" value="ER"/>
</dbReference>
<evidence type="ECO:0000256" key="7">
    <source>
        <dbReference type="ARBA" id="ARBA00022490"/>
    </source>
</evidence>
<keyword evidence="10" id="KW-0276">Fatty acid metabolism</keyword>
<dbReference type="Gene3D" id="3.40.50.720">
    <property type="entry name" value="NAD(P)-binding Rossmann-like Domain"/>
    <property type="match status" value="1"/>
</dbReference>
<dbReference type="SUPFAM" id="SSF51735">
    <property type="entry name" value="NAD(P)-binding Rossmann-fold domains"/>
    <property type="match status" value="1"/>
</dbReference>
<dbReference type="PANTHER" id="PTHR43205">
    <property type="entry name" value="PROSTAGLANDIN REDUCTASE"/>
    <property type="match status" value="1"/>
</dbReference>
<keyword evidence="9" id="KW-0597">Phosphoprotein</keyword>
<dbReference type="GO" id="GO:0047522">
    <property type="term" value="F:15-oxoprostaglandin 13-reductase [NAD(P)+] activity"/>
    <property type="evidence" value="ECO:0007669"/>
    <property type="project" value="UniProtKB-EC"/>
</dbReference>
<dbReference type="FunFam" id="3.40.50.720:FF:000121">
    <property type="entry name" value="Prostaglandin reductase 2"/>
    <property type="match status" value="1"/>
</dbReference>
<dbReference type="AlphaFoldDB" id="K1QK61"/>
<dbReference type="EC" id="1.3.1.48" evidence="4"/>
<evidence type="ECO:0000256" key="23">
    <source>
        <dbReference type="ARBA" id="ARBA00047871"/>
    </source>
</evidence>
<evidence type="ECO:0000256" key="3">
    <source>
        <dbReference type="ARBA" id="ARBA00011852"/>
    </source>
</evidence>
<comment type="catalytic activity">
    <reaction evidence="26">
        <text>nonan-2-one + NADP(+) = (3E)-nonen-2-one + NADPH + H(+)</text>
        <dbReference type="Rhea" id="RHEA:50616"/>
        <dbReference type="ChEBI" id="CHEBI:15378"/>
        <dbReference type="ChEBI" id="CHEBI:57783"/>
        <dbReference type="ChEBI" id="CHEBI:58349"/>
        <dbReference type="ChEBI" id="CHEBI:77927"/>
        <dbReference type="ChEBI" id="CHEBI:133457"/>
    </reaction>
    <physiologicalReaction direction="right-to-left" evidence="26">
        <dbReference type="Rhea" id="RHEA:50618"/>
    </physiologicalReaction>
</comment>
<keyword evidence="11" id="KW-0521">NADP</keyword>
<dbReference type="Gene3D" id="3.90.180.10">
    <property type="entry name" value="Medium-chain alcohol dehydrogenases, catalytic domain"/>
    <property type="match status" value="2"/>
</dbReference>
<evidence type="ECO:0000313" key="35">
    <source>
        <dbReference type="EMBL" id="EKC31524.1"/>
    </source>
</evidence>
<organism evidence="35">
    <name type="scientific">Magallana gigas</name>
    <name type="common">Pacific oyster</name>
    <name type="synonym">Crassostrea gigas</name>
    <dbReference type="NCBI Taxonomy" id="29159"/>
    <lineage>
        <taxon>Eukaryota</taxon>
        <taxon>Metazoa</taxon>
        <taxon>Spiralia</taxon>
        <taxon>Lophotrochozoa</taxon>
        <taxon>Mollusca</taxon>
        <taxon>Bivalvia</taxon>
        <taxon>Autobranchia</taxon>
        <taxon>Pteriomorphia</taxon>
        <taxon>Ostreida</taxon>
        <taxon>Ostreoidea</taxon>
        <taxon>Ostreidae</taxon>
        <taxon>Magallana</taxon>
    </lineage>
</organism>
<evidence type="ECO:0000256" key="28">
    <source>
        <dbReference type="ARBA" id="ARBA00048387"/>
    </source>
</evidence>
<evidence type="ECO:0000256" key="24">
    <source>
        <dbReference type="ARBA" id="ARBA00047878"/>
    </source>
</evidence>
<comment type="catalytic activity">
    <reaction evidence="25">
        <text>dodecanal + NADP(+) = (2E)-dodecenal + NADPH + H(+)</text>
        <dbReference type="Rhea" id="RHEA:50784"/>
        <dbReference type="ChEBI" id="CHEBI:15378"/>
        <dbReference type="ChEBI" id="CHEBI:27836"/>
        <dbReference type="ChEBI" id="CHEBI:57783"/>
        <dbReference type="ChEBI" id="CHEBI:58349"/>
        <dbReference type="ChEBI" id="CHEBI:133741"/>
    </reaction>
    <physiologicalReaction direction="right-to-left" evidence="25">
        <dbReference type="Rhea" id="RHEA:50786"/>
    </physiologicalReaction>
</comment>
<comment type="catalytic activity">
    <reaction evidence="27">
        <text>13,14-dihydro-15-oxo-PGF2alpha + NADP(+) = 15-oxoprostaglandin F2alpha + NADPH + H(+)</text>
        <dbReference type="Rhea" id="RHEA:50588"/>
        <dbReference type="ChEBI" id="CHEBI:15378"/>
        <dbReference type="ChEBI" id="CHEBI:57783"/>
        <dbReference type="ChEBI" id="CHEBI:58349"/>
        <dbReference type="ChEBI" id="CHEBI:133374"/>
        <dbReference type="ChEBI" id="CHEBI:133409"/>
    </reaction>
    <physiologicalReaction direction="right-to-left" evidence="27">
        <dbReference type="Rhea" id="RHEA:50590"/>
    </physiologicalReaction>
</comment>
<dbReference type="CDD" id="cd08294">
    <property type="entry name" value="leukotriene_B4_DH_like"/>
    <property type="match status" value="1"/>
</dbReference>
<evidence type="ECO:0000256" key="33">
    <source>
        <dbReference type="ARBA" id="ARBA00049179"/>
    </source>
</evidence>
<keyword evidence="7" id="KW-0963">Cytoplasm</keyword>
<evidence type="ECO:0000256" key="14">
    <source>
        <dbReference type="ARBA" id="ARBA00023098"/>
    </source>
</evidence>
<comment type="catalytic activity">
    <reaction evidence="23">
        <text>leukotriene B4 + NADP(+) = 12-oxo-leukotriene B4 + NADPH + H(+)</text>
        <dbReference type="Rhea" id="RHEA:50608"/>
        <dbReference type="ChEBI" id="CHEBI:15378"/>
        <dbReference type="ChEBI" id="CHEBI:57461"/>
        <dbReference type="ChEBI" id="CHEBI:57783"/>
        <dbReference type="ChEBI" id="CHEBI:58349"/>
        <dbReference type="ChEBI" id="CHEBI:133309"/>
    </reaction>
    <physiologicalReaction direction="left-to-right" evidence="23">
        <dbReference type="Rhea" id="RHEA:50609"/>
    </physiologicalReaction>
</comment>
<evidence type="ECO:0000256" key="31">
    <source>
        <dbReference type="ARBA" id="ARBA00049068"/>
    </source>
</evidence>
<dbReference type="SMART" id="SM00829">
    <property type="entry name" value="PKS_ER"/>
    <property type="match status" value="1"/>
</dbReference>
<comment type="catalytic activity">
    <reaction evidence="34">
        <text>hexanal + NADP(+) = (E)-hex-2-enal + NADPH + H(+)</text>
        <dbReference type="Rhea" id="RHEA:50776"/>
        <dbReference type="ChEBI" id="CHEBI:15378"/>
        <dbReference type="ChEBI" id="CHEBI:28913"/>
        <dbReference type="ChEBI" id="CHEBI:57783"/>
        <dbReference type="ChEBI" id="CHEBI:58349"/>
        <dbReference type="ChEBI" id="CHEBI:88528"/>
    </reaction>
    <physiologicalReaction direction="right-to-left" evidence="34">
        <dbReference type="Rhea" id="RHEA:50778"/>
    </physiologicalReaction>
</comment>
<dbReference type="GO" id="GO:0006693">
    <property type="term" value="P:prostaglandin metabolic process"/>
    <property type="evidence" value="ECO:0007669"/>
    <property type="project" value="UniProtKB-KW"/>
</dbReference>
<evidence type="ECO:0000256" key="19">
    <source>
        <dbReference type="ARBA" id="ARBA00033119"/>
    </source>
</evidence>
<dbReference type="InterPro" id="IPR045010">
    <property type="entry name" value="MDR_fam"/>
</dbReference>
<keyword evidence="15" id="KW-0379">Hydroxylation</keyword>
<evidence type="ECO:0000256" key="17">
    <source>
        <dbReference type="ARBA" id="ARBA00032255"/>
    </source>
</evidence>
<evidence type="ECO:0000256" key="32">
    <source>
        <dbReference type="ARBA" id="ARBA00049070"/>
    </source>
</evidence>
<evidence type="ECO:0000256" key="22">
    <source>
        <dbReference type="ARBA" id="ARBA00047742"/>
    </source>
</evidence>
<evidence type="ECO:0000256" key="29">
    <source>
        <dbReference type="ARBA" id="ARBA00048591"/>
    </source>
</evidence>
<comment type="catalytic activity">
    <reaction evidence="21">
        <text>decanal + NADP(+) = (2E)-decenal + NADPH + H(+)</text>
        <dbReference type="Rhea" id="RHEA:50612"/>
        <dbReference type="ChEBI" id="CHEBI:15378"/>
        <dbReference type="ChEBI" id="CHEBI:31457"/>
        <dbReference type="ChEBI" id="CHEBI:57783"/>
        <dbReference type="ChEBI" id="CHEBI:58349"/>
        <dbReference type="ChEBI" id="CHEBI:133455"/>
    </reaction>
    <physiologicalReaction direction="right-to-left" evidence="21">
        <dbReference type="Rhea" id="RHEA:50614"/>
    </physiologicalReaction>
</comment>
<dbReference type="Pfam" id="PF00107">
    <property type="entry name" value="ADH_zinc_N"/>
    <property type="match status" value="1"/>
</dbReference>
<keyword evidence="14" id="KW-0443">Lipid metabolism</keyword>
<keyword evidence="8" id="KW-0644">Prostaglandin metabolism</keyword>
<evidence type="ECO:0000256" key="1">
    <source>
        <dbReference type="ARBA" id="ARBA00004496"/>
    </source>
</evidence>
<evidence type="ECO:0000256" key="10">
    <source>
        <dbReference type="ARBA" id="ARBA00022832"/>
    </source>
</evidence>
<dbReference type="PANTHER" id="PTHR43205:SF7">
    <property type="entry name" value="PROSTAGLANDIN REDUCTASE 1"/>
    <property type="match status" value="1"/>
</dbReference>
<comment type="catalytic activity">
    <reaction evidence="32">
        <text>13,14-dihydro-15-oxo-prostaglandin E1 + NADP(+) = 15-oxoprostaglandin E1 + NADPH + H(+)</text>
        <dbReference type="Rhea" id="RHEA:50584"/>
        <dbReference type="ChEBI" id="CHEBI:15378"/>
        <dbReference type="ChEBI" id="CHEBI:57401"/>
        <dbReference type="ChEBI" id="CHEBI:57783"/>
        <dbReference type="ChEBI" id="CHEBI:58349"/>
        <dbReference type="ChEBI" id="CHEBI:133408"/>
    </reaction>
    <physiologicalReaction direction="right-to-left" evidence="32">
        <dbReference type="Rhea" id="RHEA:50586"/>
    </physiologicalReaction>
</comment>
<evidence type="ECO:0000256" key="15">
    <source>
        <dbReference type="ARBA" id="ARBA00023278"/>
    </source>
</evidence>
<comment type="catalytic activity">
    <reaction evidence="29">
        <text>20-hydroxy-leukotriene B4 + NADP(+) = 12-oxo-20-hydroxy-leukotriene B4 + NADPH + H(+)</text>
        <dbReference type="Rhea" id="RHEA:51208"/>
        <dbReference type="ChEBI" id="CHEBI:15378"/>
        <dbReference type="ChEBI" id="CHEBI:57460"/>
        <dbReference type="ChEBI" id="CHEBI:57783"/>
        <dbReference type="ChEBI" id="CHEBI:58349"/>
        <dbReference type="ChEBI" id="CHEBI:133346"/>
    </reaction>
    <physiologicalReaction direction="left-to-right" evidence="29">
        <dbReference type="Rhea" id="RHEA:51209"/>
    </physiologicalReaction>
</comment>
<dbReference type="InterPro" id="IPR041694">
    <property type="entry name" value="ADH_N_2"/>
</dbReference>
<dbReference type="EC" id="1.3.1.74" evidence="5"/>
<proteinExistence type="inferred from homology"/>
<dbReference type="Pfam" id="PF16884">
    <property type="entry name" value="ADH_N_2"/>
    <property type="match status" value="1"/>
</dbReference>
<comment type="catalytic activity">
    <reaction evidence="31">
        <text>(5S,12S)-dihydroxy-(6E,10E,12E,14Z)-eicosatetraenoate + NADP(+) = 12-oxo-(5S)-hydroxy-(6E,8E,10E,14Z)-eicosatetraenoate + NADPH + H(+)</text>
        <dbReference type="Rhea" id="RHEA:51212"/>
        <dbReference type="ChEBI" id="CHEBI:15378"/>
        <dbReference type="ChEBI" id="CHEBI:57783"/>
        <dbReference type="ChEBI" id="CHEBI:58349"/>
        <dbReference type="ChEBI" id="CHEBI:133974"/>
        <dbReference type="ChEBI" id="CHEBI:133975"/>
    </reaction>
    <physiologicalReaction direction="left-to-right" evidence="31">
        <dbReference type="Rhea" id="RHEA:51213"/>
    </physiologicalReaction>
</comment>
<comment type="catalytic activity">
    <reaction evidence="24">
        <text>13,14-dihydro-15-oxo-prostaglandin F1alpha + NADP(+) = 15-oxoprostaglandin F1alpha + NADPH + H(+)</text>
        <dbReference type="Rhea" id="RHEA:50592"/>
        <dbReference type="ChEBI" id="CHEBI:15378"/>
        <dbReference type="ChEBI" id="CHEBI:57783"/>
        <dbReference type="ChEBI" id="CHEBI:58349"/>
        <dbReference type="ChEBI" id="CHEBI:79072"/>
        <dbReference type="ChEBI" id="CHEBI:133411"/>
    </reaction>
    <physiologicalReaction direction="right-to-left" evidence="24">
        <dbReference type="Rhea" id="RHEA:50594"/>
    </physiologicalReaction>
</comment>
<comment type="subcellular location">
    <subcellularLocation>
        <location evidence="1">Cytoplasm</location>
    </subcellularLocation>
</comment>
<dbReference type="InterPro" id="IPR013149">
    <property type="entry name" value="ADH-like_C"/>
</dbReference>
<keyword evidence="12" id="KW-0007">Acetylation</keyword>
<dbReference type="InterPro" id="IPR014190">
    <property type="entry name" value="PTGR1"/>
</dbReference>
<comment type="subunit">
    <text evidence="3">Monomer or homodimer.</text>
</comment>
<protein>
    <recommendedName>
        <fullName evidence="6">Prostaglandin reductase 1</fullName>
        <ecNumber evidence="4">1.3.1.48</ecNumber>
        <ecNumber evidence="5">1.3.1.74</ecNumber>
    </recommendedName>
    <alternativeName>
        <fullName evidence="19">15-oxoprostaglandin 13-reductase</fullName>
    </alternativeName>
    <alternativeName>
        <fullName evidence="17">Dithiolethione-inducible gene 1 protein</fullName>
    </alternativeName>
    <alternativeName>
        <fullName evidence="16">Leukotriene B4 12-hydroxydehydrogenase</fullName>
    </alternativeName>
    <alternativeName>
        <fullName evidence="18">NAD(P)H-dependent alkenal/one oxidoreductase</fullName>
    </alternativeName>
</protein>
<evidence type="ECO:0000256" key="11">
    <source>
        <dbReference type="ARBA" id="ARBA00022857"/>
    </source>
</evidence>
<evidence type="ECO:0000256" key="21">
    <source>
        <dbReference type="ARBA" id="ARBA00047617"/>
    </source>
</evidence>
<evidence type="ECO:0000256" key="27">
    <source>
        <dbReference type="ARBA" id="ARBA00048290"/>
    </source>
</evidence>
<evidence type="ECO:0000256" key="13">
    <source>
        <dbReference type="ARBA" id="ARBA00023002"/>
    </source>
</evidence>
<comment type="catalytic activity">
    <reaction evidence="28">
        <text>4-hydroxynonanal + NADP(+) = (E)-4-hydroxynon-2-enal + NADPH + H(+)</text>
        <dbReference type="Rhea" id="RHEA:64736"/>
        <dbReference type="ChEBI" id="CHEBI:15378"/>
        <dbReference type="ChEBI" id="CHEBI:57783"/>
        <dbReference type="ChEBI" id="CHEBI:58349"/>
        <dbReference type="ChEBI" id="CHEBI:58968"/>
        <dbReference type="ChEBI" id="CHEBI:156112"/>
    </reaction>
    <physiologicalReaction direction="right-to-left" evidence="28">
        <dbReference type="Rhea" id="RHEA:64738"/>
    </physiologicalReaction>
</comment>
<evidence type="ECO:0000256" key="16">
    <source>
        <dbReference type="ARBA" id="ARBA00031851"/>
    </source>
</evidence>
<dbReference type="InParanoid" id="K1QK61"/>